<dbReference type="EMBL" id="BAABKB010000008">
    <property type="protein sequence ID" value="GAA5010998.1"/>
    <property type="molecule type" value="Genomic_DNA"/>
</dbReference>
<name>A0ABP9IX04_9ACTN</name>
<organism evidence="1 2">
    <name type="scientific">Streptomyces siamensis</name>
    <dbReference type="NCBI Taxonomy" id="1274986"/>
    <lineage>
        <taxon>Bacteria</taxon>
        <taxon>Bacillati</taxon>
        <taxon>Actinomycetota</taxon>
        <taxon>Actinomycetes</taxon>
        <taxon>Kitasatosporales</taxon>
        <taxon>Streptomycetaceae</taxon>
        <taxon>Streptomyces</taxon>
    </lineage>
</organism>
<protein>
    <submittedName>
        <fullName evidence="1">Maleylpyruvate isomerase family mycothiol-dependent enzyme</fullName>
    </submittedName>
</protein>
<reference evidence="2" key="1">
    <citation type="journal article" date="2019" name="Int. J. Syst. Evol. Microbiol.">
        <title>The Global Catalogue of Microorganisms (GCM) 10K type strain sequencing project: providing services to taxonomists for standard genome sequencing and annotation.</title>
        <authorList>
            <consortium name="The Broad Institute Genomics Platform"/>
            <consortium name="The Broad Institute Genome Sequencing Center for Infectious Disease"/>
            <person name="Wu L."/>
            <person name="Ma J."/>
        </authorList>
    </citation>
    <scope>NUCLEOTIDE SEQUENCE [LARGE SCALE GENOMIC DNA]</scope>
    <source>
        <strain evidence="2">JCM 18409</strain>
    </source>
</reference>
<sequence length="231" mass="23425">MNSGELLERSLAYALGSVAVVAPGTLGRATPCARWDLGELLRHLDDSVDALYEGVTDGQVGRCPTAGAADPVCAFRERACALLGAWAVAFGDVPHAGRPPGRDGPSAGGAASRGQAFACGLPGTGEPLVGVGDRSLGLGVLAAVGAVEIAVHGWDVAQACGTSRPIPPALAAELLPVARCVVDDADRGVRFAEPVGAPTSWPRPGDRLVAFLGRRPGPPRFLSGRGPVCLP</sequence>
<dbReference type="GO" id="GO:0016853">
    <property type="term" value="F:isomerase activity"/>
    <property type="evidence" value="ECO:0007669"/>
    <property type="project" value="UniProtKB-KW"/>
</dbReference>
<dbReference type="InterPro" id="IPR034660">
    <property type="entry name" value="DinB/YfiT-like"/>
</dbReference>
<dbReference type="RefSeq" id="WP_345648206.1">
    <property type="nucleotide sequence ID" value="NZ_BAABKB010000008.1"/>
</dbReference>
<evidence type="ECO:0000313" key="2">
    <source>
        <dbReference type="Proteomes" id="UP001501759"/>
    </source>
</evidence>
<keyword evidence="1" id="KW-0413">Isomerase</keyword>
<dbReference type="SUPFAM" id="SSF109854">
    <property type="entry name" value="DinB/YfiT-like putative metalloenzymes"/>
    <property type="match status" value="1"/>
</dbReference>
<proteinExistence type="predicted"/>
<accession>A0ABP9IX04</accession>
<comment type="caution">
    <text evidence="1">The sequence shown here is derived from an EMBL/GenBank/DDBJ whole genome shotgun (WGS) entry which is preliminary data.</text>
</comment>
<keyword evidence="2" id="KW-1185">Reference proteome</keyword>
<evidence type="ECO:0000313" key="1">
    <source>
        <dbReference type="EMBL" id="GAA5010998.1"/>
    </source>
</evidence>
<gene>
    <name evidence="1" type="ORF">GCM10023335_31860</name>
</gene>
<dbReference type="Proteomes" id="UP001501759">
    <property type="component" value="Unassembled WGS sequence"/>
</dbReference>